<gene>
    <name evidence="2" type="ORF">UT16_C0007G0012</name>
</gene>
<feature type="transmembrane region" description="Helical" evidence="1">
    <location>
        <begin position="81"/>
        <end position="105"/>
    </location>
</feature>
<feature type="transmembrane region" description="Helical" evidence="1">
    <location>
        <begin position="111"/>
        <end position="132"/>
    </location>
</feature>
<dbReference type="Proteomes" id="UP000034706">
    <property type="component" value="Unassembled WGS sequence"/>
</dbReference>
<dbReference type="EMBL" id="LBVT01000007">
    <property type="protein sequence ID" value="KKQ92601.1"/>
    <property type="molecule type" value="Genomic_DNA"/>
</dbReference>
<dbReference type="AlphaFoldDB" id="A0A0G0PTG2"/>
<organism evidence="2 3">
    <name type="scientific">Candidatus Azambacteria bacterium GW2011_GWA2_39_10</name>
    <dbReference type="NCBI Taxonomy" id="1618611"/>
    <lineage>
        <taxon>Bacteria</taxon>
        <taxon>Candidatus Azamiibacteriota</taxon>
    </lineage>
</organism>
<dbReference type="GO" id="GO:0016740">
    <property type="term" value="F:transferase activity"/>
    <property type="evidence" value="ECO:0007669"/>
    <property type="project" value="UniProtKB-KW"/>
</dbReference>
<comment type="caution">
    <text evidence="2">The sequence shown here is derived from an EMBL/GenBank/DDBJ whole genome shotgun (WGS) entry which is preliminary data.</text>
</comment>
<keyword evidence="2" id="KW-0808">Transferase</keyword>
<keyword evidence="1" id="KW-0812">Transmembrane</keyword>
<feature type="non-terminal residue" evidence="2">
    <location>
        <position position="141"/>
    </location>
</feature>
<evidence type="ECO:0000313" key="2">
    <source>
        <dbReference type="EMBL" id="KKQ92601.1"/>
    </source>
</evidence>
<proteinExistence type="predicted"/>
<protein>
    <submittedName>
        <fullName evidence="2">Glycosyl transferase family 2</fullName>
    </submittedName>
</protein>
<evidence type="ECO:0000313" key="3">
    <source>
        <dbReference type="Proteomes" id="UP000034706"/>
    </source>
</evidence>
<name>A0A0G0PTG2_9BACT</name>
<keyword evidence="1" id="KW-1133">Transmembrane helix</keyword>
<reference evidence="2 3" key="1">
    <citation type="journal article" date="2015" name="Nature">
        <title>rRNA introns, odd ribosomes, and small enigmatic genomes across a large radiation of phyla.</title>
        <authorList>
            <person name="Brown C.T."/>
            <person name="Hug L.A."/>
            <person name="Thomas B.C."/>
            <person name="Sharon I."/>
            <person name="Castelle C.J."/>
            <person name="Singh A."/>
            <person name="Wilkins M.J."/>
            <person name="Williams K.H."/>
            <person name="Banfield J.F."/>
        </authorList>
    </citation>
    <scope>NUCLEOTIDE SEQUENCE [LARGE SCALE GENOMIC DNA]</scope>
</reference>
<feature type="transmembrane region" description="Helical" evidence="1">
    <location>
        <begin position="48"/>
        <end position="69"/>
    </location>
</feature>
<accession>A0A0G0PTG2</accession>
<sequence length="141" mass="16294">METKFTKKDFWLAILAGEASAWLSLPILKNLKIFDILAERGINATSFSIFWIIFIPIGAISALNFFYFLAKYKNRVGFWELGKYGVIGVLNTFLNAGVYNFFIFITNISSGFTLDLFFVIAFFITVTNSFLWNKFWAFEEK</sequence>
<evidence type="ECO:0000256" key="1">
    <source>
        <dbReference type="SAM" id="Phobius"/>
    </source>
</evidence>
<keyword evidence="1" id="KW-0472">Membrane</keyword>